<evidence type="ECO:0000256" key="1">
    <source>
        <dbReference type="SAM" id="MobiDB-lite"/>
    </source>
</evidence>
<feature type="non-terminal residue" evidence="3">
    <location>
        <position position="409"/>
    </location>
</feature>
<dbReference type="Pfam" id="PF00646">
    <property type="entry name" value="F-box"/>
    <property type="match status" value="1"/>
</dbReference>
<accession>V4NSL3</accession>
<dbReference type="OMA" id="LMIAMID"/>
<evidence type="ECO:0000259" key="2">
    <source>
        <dbReference type="PROSITE" id="PS50181"/>
    </source>
</evidence>
<dbReference type="Gene3D" id="1.20.1280.50">
    <property type="match status" value="1"/>
</dbReference>
<organism evidence="3 4">
    <name type="scientific">Eutrema salsugineum</name>
    <name type="common">Saltwater cress</name>
    <name type="synonym">Sisymbrium salsugineum</name>
    <dbReference type="NCBI Taxonomy" id="72664"/>
    <lineage>
        <taxon>Eukaryota</taxon>
        <taxon>Viridiplantae</taxon>
        <taxon>Streptophyta</taxon>
        <taxon>Embryophyta</taxon>
        <taxon>Tracheophyta</taxon>
        <taxon>Spermatophyta</taxon>
        <taxon>Magnoliopsida</taxon>
        <taxon>eudicotyledons</taxon>
        <taxon>Gunneridae</taxon>
        <taxon>Pentapetalae</taxon>
        <taxon>rosids</taxon>
        <taxon>malvids</taxon>
        <taxon>Brassicales</taxon>
        <taxon>Brassicaceae</taxon>
        <taxon>Eutremeae</taxon>
        <taxon>Eutrema</taxon>
    </lineage>
</organism>
<dbReference type="EMBL" id="KI517408">
    <property type="protein sequence ID" value="ESQ49661.1"/>
    <property type="molecule type" value="Genomic_DNA"/>
</dbReference>
<dbReference type="SUPFAM" id="SSF81383">
    <property type="entry name" value="F-box domain"/>
    <property type="match status" value="1"/>
</dbReference>
<dbReference type="SUPFAM" id="SSF50965">
    <property type="entry name" value="Galactose oxidase, central domain"/>
    <property type="match status" value="1"/>
</dbReference>
<proteinExistence type="predicted"/>
<dbReference type="STRING" id="72664.V4NSL3"/>
<feature type="domain" description="F-box" evidence="2">
    <location>
        <begin position="1"/>
        <end position="46"/>
    </location>
</feature>
<dbReference type="PANTHER" id="PTHR31672">
    <property type="entry name" value="BNACNNG10540D PROTEIN"/>
    <property type="match status" value="1"/>
</dbReference>
<dbReference type="InterPro" id="IPR050796">
    <property type="entry name" value="SCF_F-box_component"/>
</dbReference>
<reference evidence="3 4" key="1">
    <citation type="journal article" date="2013" name="Front. Plant Sci.">
        <title>The Reference Genome of the Halophytic Plant Eutrema salsugineum.</title>
        <authorList>
            <person name="Yang R."/>
            <person name="Jarvis D.E."/>
            <person name="Chen H."/>
            <person name="Beilstein M.A."/>
            <person name="Grimwood J."/>
            <person name="Jenkins J."/>
            <person name="Shu S."/>
            <person name="Prochnik S."/>
            <person name="Xin M."/>
            <person name="Ma C."/>
            <person name="Schmutz J."/>
            <person name="Wing R.A."/>
            <person name="Mitchell-Olds T."/>
            <person name="Schumaker K.S."/>
            <person name="Wang X."/>
        </authorList>
    </citation>
    <scope>NUCLEOTIDE SEQUENCE [LARGE SCALE GENOMIC DNA]</scope>
</reference>
<gene>
    <name evidence="3" type="ORF">EUTSA_v10022089mg</name>
</gene>
<dbReference type="Proteomes" id="UP000030689">
    <property type="component" value="Unassembled WGS sequence"/>
</dbReference>
<dbReference type="NCBIfam" id="TIGR01640">
    <property type="entry name" value="F_box_assoc_1"/>
    <property type="match status" value="1"/>
</dbReference>
<keyword evidence="4" id="KW-1185">Reference proteome</keyword>
<dbReference type="PANTHER" id="PTHR31672:SF13">
    <property type="entry name" value="F-BOX PROTEIN CPR30-LIKE"/>
    <property type="match status" value="1"/>
</dbReference>
<dbReference type="InterPro" id="IPR006527">
    <property type="entry name" value="F-box-assoc_dom_typ1"/>
</dbReference>
<dbReference type="Pfam" id="PF07734">
    <property type="entry name" value="FBA_1"/>
    <property type="match status" value="1"/>
</dbReference>
<dbReference type="SMART" id="SM00256">
    <property type="entry name" value="FBOX"/>
    <property type="match status" value="1"/>
</dbReference>
<feature type="region of interest" description="Disordered" evidence="1">
    <location>
        <begin position="377"/>
        <end position="409"/>
    </location>
</feature>
<dbReference type="InterPro" id="IPR017451">
    <property type="entry name" value="F-box-assoc_interact_dom"/>
</dbReference>
<evidence type="ECO:0000313" key="4">
    <source>
        <dbReference type="Proteomes" id="UP000030689"/>
    </source>
</evidence>
<dbReference type="KEGG" id="eus:EUTSA_v10022089mg"/>
<evidence type="ECO:0000313" key="3">
    <source>
        <dbReference type="EMBL" id="ESQ49661.1"/>
    </source>
</evidence>
<dbReference type="InterPro" id="IPR036047">
    <property type="entry name" value="F-box-like_dom_sf"/>
</dbReference>
<dbReference type="InterPro" id="IPR001810">
    <property type="entry name" value="F-box_dom"/>
</dbReference>
<dbReference type="InterPro" id="IPR011043">
    <property type="entry name" value="Gal_Oxase/kelch_b-propeller"/>
</dbReference>
<name>V4NSL3_EUTSA</name>
<protein>
    <recommendedName>
        <fullName evidence="2">F-box domain-containing protein</fullName>
    </recommendedName>
</protein>
<dbReference type="Gramene" id="ESQ49661">
    <property type="protein sequence ID" value="ESQ49661"/>
    <property type="gene ID" value="EUTSA_v10022089mg"/>
</dbReference>
<feature type="compositionally biased region" description="Basic and acidic residues" evidence="1">
    <location>
        <begin position="393"/>
        <end position="409"/>
    </location>
</feature>
<sequence>MTMILDLPRDLVEEIFSRISLKSMRAVRLTCRKWDTLSKSRSFTKMRFDKEVSAAREGESRMMVVMMNNDLHLMSFFLEGDPSTEHKGKLSCLNGNKKIKISQVFHCEGLLLCILKDDSRFVVWNPYLRQTRWIKPRYFHRGHNGKYMDRYRYALGYVKNKKKKKSYKIWRFLDDRQIENIYAPGERFKWYEIYDFDSDLWTTLDVPLHWFITFHQRGVSLKGNTYFCATKDNLEDELDDHLICFDFESETFGPLLPFPFSAGKDDNVALSCVREEKLAVLLTHDESYELNIWITTKMESEKVLWSKFLTLDTEPEYPISSYGGFFIDERKKVVMGFDEEEDDWYHNNYHTVSIFGEAKYLRKMILRDKTTRRSTQLCSYVPSPEQIKQPARGKNERQSSLEKRRYDEK</sequence>
<dbReference type="AlphaFoldDB" id="V4NSL3"/>
<dbReference type="PROSITE" id="PS50181">
    <property type="entry name" value="FBOX"/>
    <property type="match status" value="1"/>
</dbReference>